<evidence type="ECO:0000256" key="1">
    <source>
        <dbReference type="SAM" id="SignalP"/>
    </source>
</evidence>
<feature type="chain" id="PRO_5003403734" evidence="1">
    <location>
        <begin position="22"/>
        <end position="80"/>
    </location>
</feature>
<dbReference type="AlphaFoldDB" id="G0MW97"/>
<dbReference type="EMBL" id="GL379816">
    <property type="protein sequence ID" value="EGT45969.1"/>
    <property type="molecule type" value="Genomic_DNA"/>
</dbReference>
<keyword evidence="3" id="KW-1185">Reference proteome</keyword>
<dbReference type="InParanoid" id="G0MW97"/>
<name>G0MW97_CAEBE</name>
<sequence length="80" mass="9027">MKVVFILQLLTAMIFKRSDVALPAADQNIDPDFFPEYICAKNQAGGDGTPELEKQPFCDSQLTKKVILPSSKMPRKDHCW</sequence>
<dbReference type="Proteomes" id="UP000008068">
    <property type="component" value="Unassembled WGS sequence"/>
</dbReference>
<evidence type="ECO:0000313" key="3">
    <source>
        <dbReference type="Proteomes" id="UP000008068"/>
    </source>
</evidence>
<keyword evidence="1" id="KW-0732">Signal</keyword>
<organism evidence="3">
    <name type="scientific">Caenorhabditis brenneri</name>
    <name type="common">Nematode worm</name>
    <dbReference type="NCBI Taxonomy" id="135651"/>
    <lineage>
        <taxon>Eukaryota</taxon>
        <taxon>Metazoa</taxon>
        <taxon>Ecdysozoa</taxon>
        <taxon>Nematoda</taxon>
        <taxon>Chromadorea</taxon>
        <taxon>Rhabditida</taxon>
        <taxon>Rhabditina</taxon>
        <taxon>Rhabditomorpha</taxon>
        <taxon>Rhabditoidea</taxon>
        <taxon>Rhabditidae</taxon>
        <taxon>Peloderinae</taxon>
        <taxon>Caenorhabditis</taxon>
    </lineage>
</organism>
<reference evidence="3" key="1">
    <citation type="submission" date="2011-07" db="EMBL/GenBank/DDBJ databases">
        <authorList>
            <consortium name="Caenorhabditis brenneri Sequencing and Analysis Consortium"/>
            <person name="Wilson R.K."/>
        </authorList>
    </citation>
    <scope>NUCLEOTIDE SEQUENCE [LARGE SCALE GENOMIC DNA]</scope>
    <source>
        <strain evidence="3">PB2801</strain>
    </source>
</reference>
<feature type="signal peptide" evidence="1">
    <location>
        <begin position="1"/>
        <end position="21"/>
    </location>
</feature>
<dbReference type="HOGENOM" id="CLU_2591897_0_0_1"/>
<protein>
    <submittedName>
        <fullName evidence="2">Uncharacterized protein</fullName>
    </submittedName>
</protein>
<gene>
    <name evidence="2" type="ORF">CAEBREN_08314</name>
</gene>
<proteinExistence type="predicted"/>
<accession>G0MW97</accession>
<evidence type="ECO:0000313" key="2">
    <source>
        <dbReference type="EMBL" id="EGT45969.1"/>
    </source>
</evidence>